<proteinExistence type="predicted"/>
<dbReference type="EMBL" id="QGKY02000089">
    <property type="protein sequence ID" value="KAF2613038.1"/>
    <property type="molecule type" value="Genomic_DNA"/>
</dbReference>
<name>A0A8S9M4V5_BRACR</name>
<comment type="caution">
    <text evidence="1">The sequence shown here is derived from an EMBL/GenBank/DDBJ whole genome shotgun (WGS) entry which is preliminary data.</text>
</comment>
<reference evidence="1" key="1">
    <citation type="submission" date="2019-12" db="EMBL/GenBank/DDBJ databases">
        <title>Genome sequencing and annotation of Brassica cretica.</title>
        <authorList>
            <person name="Studholme D.J."/>
            <person name="Sarris P.F."/>
        </authorList>
    </citation>
    <scope>NUCLEOTIDE SEQUENCE</scope>
    <source>
        <strain evidence="1">PFS-102/07</strain>
        <tissue evidence="1">Leaf</tissue>
    </source>
</reference>
<organism evidence="1">
    <name type="scientific">Brassica cretica</name>
    <name type="common">Mustard</name>
    <dbReference type="NCBI Taxonomy" id="69181"/>
    <lineage>
        <taxon>Eukaryota</taxon>
        <taxon>Viridiplantae</taxon>
        <taxon>Streptophyta</taxon>
        <taxon>Embryophyta</taxon>
        <taxon>Tracheophyta</taxon>
        <taxon>Spermatophyta</taxon>
        <taxon>Magnoliopsida</taxon>
        <taxon>eudicotyledons</taxon>
        <taxon>Gunneridae</taxon>
        <taxon>Pentapetalae</taxon>
        <taxon>rosids</taxon>
        <taxon>malvids</taxon>
        <taxon>Brassicales</taxon>
        <taxon>Brassicaceae</taxon>
        <taxon>Brassiceae</taxon>
        <taxon>Brassica</taxon>
    </lineage>
</organism>
<sequence>MNILKSRGARCEIKPKVAIVAHRAFATRGGESLFGGGSLQKISINRRRNCKGETVRRLRQRCCNRGFDG</sequence>
<dbReference type="AlphaFoldDB" id="A0A8S9M4V5"/>
<gene>
    <name evidence="1" type="ORF">F2Q70_00011026</name>
</gene>
<evidence type="ECO:0000313" key="1">
    <source>
        <dbReference type="EMBL" id="KAF2613038.1"/>
    </source>
</evidence>
<protein>
    <submittedName>
        <fullName evidence="1">Uncharacterized protein</fullName>
    </submittedName>
</protein>
<accession>A0A8S9M4V5</accession>